<dbReference type="CDD" id="cd02440">
    <property type="entry name" value="AdoMet_MTases"/>
    <property type="match status" value="1"/>
</dbReference>
<dbReference type="GO" id="GO:0032259">
    <property type="term" value="P:methylation"/>
    <property type="evidence" value="ECO:0007669"/>
    <property type="project" value="UniProtKB-KW"/>
</dbReference>
<sequence length="256" mass="27913">MAIDTSNPSKHAVSQYANTSDRLAARLAIHTWNTHSQGWFAWAGDRIPKEGSILEIGAGTGQLWRETTVTPSTRLTLTDFSPAMCEELRKIPGAEVRQAGAESLPFEDASFDTLVANHMLYHVDSPEAALKEFRRVLKPGGTVVIALNGMDHLDELLDLGEKVGRPSTIRNQARITAENAKGVLEKVFVGVTEERFPGAFEVGTTQPVIDYLGSLGEEGLNAEQADIVYHVVGSAIRKDGIFRVNKNMVLFKGLAI</sequence>
<dbReference type="InterPro" id="IPR029063">
    <property type="entry name" value="SAM-dependent_MTases_sf"/>
</dbReference>
<proteinExistence type="predicted"/>
<gene>
    <name evidence="2" type="ORF">BS50DRAFT_668981</name>
</gene>
<dbReference type="SUPFAM" id="SSF53335">
    <property type="entry name" value="S-adenosyl-L-methionine-dependent methyltransferases"/>
    <property type="match status" value="1"/>
</dbReference>
<dbReference type="AlphaFoldDB" id="A0A2T2NLC2"/>
<name>A0A2T2NLC2_CORCC</name>
<dbReference type="Gene3D" id="3.40.50.150">
    <property type="entry name" value="Vaccinia Virus protein VP39"/>
    <property type="match status" value="1"/>
</dbReference>
<dbReference type="EMBL" id="KZ678136">
    <property type="protein sequence ID" value="PSN66241.1"/>
    <property type="molecule type" value="Genomic_DNA"/>
</dbReference>
<dbReference type="OrthoDB" id="540004at2759"/>
<dbReference type="PANTHER" id="PTHR42912">
    <property type="entry name" value="METHYLTRANSFERASE"/>
    <property type="match status" value="1"/>
</dbReference>
<dbReference type="InterPro" id="IPR050508">
    <property type="entry name" value="Methyltransf_Superfamily"/>
</dbReference>
<dbReference type="PANTHER" id="PTHR42912:SF80">
    <property type="entry name" value="METHYLTRANSFERASE DOMAIN-CONTAINING PROTEIN"/>
    <property type="match status" value="1"/>
</dbReference>
<dbReference type="STRING" id="1448308.A0A2T2NLC2"/>
<feature type="domain" description="Methyltransferase type 11" evidence="1">
    <location>
        <begin position="54"/>
        <end position="145"/>
    </location>
</feature>
<evidence type="ECO:0000313" key="2">
    <source>
        <dbReference type="EMBL" id="PSN66241.1"/>
    </source>
</evidence>
<evidence type="ECO:0000313" key="3">
    <source>
        <dbReference type="Proteomes" id="UP000240883"/>
    </source>
</evidence>
<accession>A0A2T2NLC2</accession>
<dbReference type="Proteomes" id="UP000240883">
    <property type="component" value="Unassembled WGS sequence"/>
</dbReference>
<protein>
    <submittedName>
        <fullName evidence="2">Methyltransferase type 11</fullName>
    </submittedName>
</protein>
<keyword evidence="2" id="KW-0489">Methyltransferase</keyword>
<keyword evidence="2" id="KW-0808">Transferase</keyword>
<evidence type="ECO:0000259" key="1">
    <source>
        <dbReference type="Pfam" id="PF08241"/>
    </source>
</evidence>
<organism evidence="2 3">
    <name type="scientific">Corynespora cassiicola Philippines</name>
    <dbReference type="NCBI Taxonomy" id="1448308"/>
    <lineage>
        <taxon>Eukaryota</taxon>
        <taxon>Fungi</taxon>
        <taxon>Dikarya</taxon>
        <taxon>Ascomycota</taxon>
        <taxon>Pezizomycotina</taxon>
        <taxon>Dothideomycetes</taxon>
        <taxon>Pleosporomycetidae</taxon>
        <taxon>Pleosporales</taxon>
        <taxon>Corynesporascaceae</taxon>
        <taxon>Corynespora</taxon>
    </lineage>
</organism>
<keyword evidence="3" id="KW-1185">Reference proteome</keyword>
<dbReference type="InterPro" id="IPR013216">
    <property type="entry name" value="Methyltransf_11"/>
</dbReference>
<dbReference type="Pfam" id="PF08241">
    <property type="entry name" value="Methyltransf_11"/>
    <property type="match status" value="1"/>
</dbReference>
<dbReference type="GO" id="GO:0008757">
    <property type="term" value="F:S-adenosylmethionine-dependent methyltransferase activity"/>
    <property type="evidence" value="ECO:0007669"/>
    <property type="project" value="InterPro"/>
</dbReference>
<reference evidence="2 3" key="1">
    <citation type="journal article" date="2018" name="Front. Microbiol.">
        <title>Genome-Wide Analysis of Corynespora cassiicola Leaf Fall Disease Putative Effectors.</title>
        <authorList>
            <person name="Lopez D."/>
            <person name="Ribeiro S."/>
            <person name="Label P."/>
            <person name="Fumanal B."/>
            <person name="Venisse J.S."/>
            <person name="Kohler A."/>
            <person name="de Oliveira R.R."/>
            <person name="Labutti K."/>
            <person name="Lipzen A."/>
            <person name="Lail K."/>
            <person name="Bauer D."/>
            <person name="Ohm R.A."/>
            <person name="Barry K.W."/>
            <person name="Spatafora J."/>
            <person name="Grigoriev I.V."/>
            <person name="Martin F.M."/>
            <person name="Pujade-Renaud V."/>
        </authorList>
    </citation>
    <scope>NUCLEOTIDE SEQUENCE [LARGE SCALE GENOMIC DNA]</scope>
    <source>
        <strain evidence="2 3">Philippines</strain>
    </source>
</reference>